<dbReference type="OrthoDB" id="406152at2759"/>
<dbReference type="GO" id="GO:0032259">
    <property type="term" value="P:methylation"/>
    <property type="evidence" value="ECO:0007669"/>
    <property type="project" value="UniProtKB-KW"/>
</dbReference>
<dbReference type="PANTHER" id="PTHR45875:SF1">
    <property type="entry name" value="METHYLTRANSFERASE N6AMT1"/>
    <property type="match status" value="1"/>
</dbReference>
<dbReference type="RefSeq" id="XP_015468336.1">
    <property type="nucleotide sequence ID" value="XM_015610800.1"/>
</dbReference>
<dbReference type="EMBL" id="LMYN01000031">
    <property type="protein sequence ID" value="KSA02234.1"/>
    <property type="molecule type" value="Genomic_DNA"/>
</dbReference>
<evidence type="ECO:0008006" key="7">
    <source>
        <dbReference type="Google" id="ProtNLM"/>
    </source>
</evidence>
<dbReference type="AlphaFoldDB" id="A0A0V1Q1L7"/>
<dbReference type="NCBIfam" id="TIGR00537">
    <property type="entry name" value="hemK_rel_arch"/>
    <property type="match status" value="1"/>
</dbReference>
<evidence type="ECO:0000313" key="5">
    <source>
        <dbReference type="EMBL" id="KSA02234.1"/>
    </source>
</evidence>
<dbReference type="GO" id="GO:0008276">
    <property type="term" value="F:protein methyltransferase activity"/>
    <property type="evidence" value="ECO:0007669"/>
    <property type="project" value="TreeGrafter"/>
</dbReference>
<dbReference type="InterPro" id="IPR052190">
    <property type="entry name" value="Euk-Arch_PrmC-MTase"/>
</dbReference>
<dbReference type="GeneID" id="26838979"/>
<dbReference type="SUPFAM" id="SSF53335">
    <property type="entry name" value="S-adenosyl-L-methionine-dependent methyltransferases"/>
    <property type="match status" value="1"/>
</dbReference>
<evidence type="ECO:0000256" key="2">
    <source>
        <dbReference type="ARBA" id="ARBA00022603"/>
    </source>
</evidence>
<sequence length="225" mass="25500">MLPTPIVKDIDIDNVYEPAEDSFLLLDCLEEQCHFITDRFRSRIPLVTEIGTGSGIVTTFIQQNILPQSIFITTDINPHACKTVLQTDKANNDKSKDTREPYVLDSCQMNLTTGIRHGAIDMLVFNPPYVPAFELPSIPTTDEDKTWLDLALLGGEDGMVVTWRLLNELDTILTPEIGVAYILFCARNNPKEVAKIMQEKGWDVKTIIFRKAGWEELSVLRFMRP</sequence>
<dbReference type="PROSITE" id="PS00092">
    <property type="entry name" value="N6_MTASE"/>
    <property type="match status" value="1"/>
</dbReference>
<dbReference type="Proteomes" id="UP000054251">
    <property type="component" value="Unassembled WGS sequence"/>
</dbReference>
<protein>
    <recommendedName>
        <fullName evidence="7">Methyltransferase small domain-containing protein</fullName>
    </recommendedName>
</protein>
<keyword evidence="3" id="KW-0808">Transferase</keyword>
<evidence type="ECO:0000256" key="3">
    <source>
        <dbReference type="ARBA" id="ARBA00022679"/>
    </source>
</evidence>
<name>A0A0V1Q1L7_9ASCO</name>
<organism evidence="5 6">
    <name type="scientific">Debaryomyces fabryi</name>
    <dbReference type="NCBI Taxonomy" id="58627"/>
    <lineage>
        <taxon>Eukaryota</taxon>
        <taxon>Fungi</taxon>
        <taxon>Dikarya</taxon>
        <taxon>Ascomycota</taxon>
        <taxon>Saccharomycotina</taxon>
        <taxon>Pichiomycetes</taxon>
        <taxon>Debaryomycetaceae</taxon>
        <taxon>Debaryomyces</taxon>
    </lineage>
</organism>
<evidence type="ECO:0000256" key="4">
    <source>
        <dbReference type="ARBA" id="ARBA00022691"/>
    </source>
</evidence>
<accession>A0A0V1Q1L7</accession>
<gene>
    <name evidence="5" type="ORF">AC631_01970</name>
</gene>
<evidence type="ECO:0000256" key="1">
    <source>
        <dbReference type="ARBA" id="ARBA00006149"/>
    </source>
</evidence>
<dbReference type="PANTHER" id="PTHR45875">
    <property type="entry name" value="METHYLTRANSFERASE N6AMT1"/>
    <property type="match status" value="1"/>
</dbReference>
<proteinExistence type="inferred from homology"/>
<dbReference type="Gene3D" id="3.40.50.150">
    <property type="entry name" value="Vaccinia Virus protein VP39"/>
    <property type="match status" value="1"/>
</dbReference>
<dbReference type="InterPro" id="IPR002052">
    <property type="entry name" value="DNA_methylase_N6_adenine_CS"/>
</dbReference>
<keyword evidence="2" id="KW-0489">Methyltransferase</keyword>
<keyword evidence="4" id="KW-0949">S-adenosyl-L-methionine</keyword>
<dbReference type="GO" id="GO:0003676">
    <property type="term" value="F:nucleic acid binding"/>
    <property type="evidence" value="ECO:0007669"/>
    <property type="project" value="InterPro"/>
</dbReference>
<dbReference type="GO" id="GO:0035657">
    <property type="term" value="C:eRF1 methyltransferase complex"/>
    <property type="evidence" value="ECO:0007669"/>
    <property type="project" value="TreeGrafter"/>
</dbReference>
<reference evidence="5 6" key="1">
    <citation type="submission" date="2015-11" db="EMBL/GenBank/DDBJ databases">
        <title>The genome of Debaryomyces fabryi.</title>
        <authorList>
            <person name="Tafer H."/>
            <person name="Lopandic K."/>
        </authorList>
    </citation>
    <scope>NUCLEOTIDE SEQUENCE [LARGE SCALE GENOMIC DNA]</scope>
    <source>
        <strain evidence="5 6">CBS 789</strain>
    </source>
</reference>
<evidence type="ECO:0000313" key="6">
    <source>
        <dbReference type="Proteomes" id="UP000054251"/>
    </source>
</evidence>
<comment type="caution">
    <text evidence="5">The sequence shown here is derived from an EMBL/GenBank/DDBJ whole genome shotgun (WGS) entry which is preliminary data.</text>
</comment>
<dbReference type="InterPro" id="IPR029063">
    <property type="entry name" value="SAM-dependent_MTases_sf"/>
</dbReference>
<dbReference type="GO" id="GO:0008757">
    <property type="term" value="F:S-adenosylmethionine-dependent methyltransferase activity"/>
    <property type="evidence" value="ECO:0007669"/>
    <property type="project" value="TreeGrafter"/>
</dbReference>
<keyword evidence="6" id="KW-1185">Reference proteome</keyword>
<dbReference type="InterPro" id="IPR004557">
    <property type="entry name" value="PrmC-related"/>
</dbReference>
<comment type="similarity">
    <text evidence="1">Belongs to the eukaryotic/archaeal PrmC-related family.</text>
</comment>